<dbReference type="EMBL" id="BJVJ01000113">
    <property type="protein sequence ID" value="GEL26803.1"/>
    <property type="molecule type" value="Genomic_DNA"/>
</dbReference>
<evidence type="ECO:0008006" key="4">
    <source>
        <dbReference type="Google" id="ProtNLM"/>
    </source>
</evidence>
<feature type="region of interest" description="Disordered" evidence="1">
    <location>
        <begin position="209"/>
        <end position="251"/>
    </location>
</feature>
<evidence type="ECO:0000313" key="3">
    <source>
        <dbReference type="Proteomes" id="UP000321685"/>
    </source>
</evidence>
<organism evidence="2 3">
    <name type="scientific">Pseudonocardia sulfidoxydans NBRC 16205</name>
    <dbReference type="NCBI Taxonomy" id="1223511"/>
    <lineage>
        <taxon>Bacteria</taxon>
        <taxon>Bacillati</taxon>
        <taxon>Actinomycetota</taxon>
        <taxon>Actinomycetes</taxon>
        <taxon>Pseudonocardiales</taxon>
        <taxon>Pseudonocardiaceae</taxon>
        <taxon>Pseudonocardia</taxon>
    </lineage>
</organism>
<dbReference type="AlphaFoldDB" id="A0A511DRF2"/>
<dbReference type="Proteomes" id="UP000321685">
    <property type="component" value="Unassembled WGS sequence"/>
</dbReference>
<evidence type="ECO:0000256" key="1">
    <source>
        <dbReference type="SAM" id="MobiDB-lite"/>
    </source>
</evidence>
<keyword evidence="3" id="KW-1185">Reference proteome</keyword>
<feature type="compositionally biased region" description="Acidic residues" evidence="1">
    <location>
        <begin position="218"/>
        <end position="247"/>
    </location>
</feature>
<evidence type="ECO:0000313" key="2">
    <source>
        <dbReference type="EMBL" id="GEL26803.1"/>
    </source>
</evidence>
<comment type="caution">
    <text evidence="2">The sequence shown here is derived from an EMBL/GenBank/DDBJ whole genome shotgun (WGS) entry which is preliminary data.</text>
</comment>
<dbReference type="RefSeq" id="WP_147115521.1">
    <property type="nucleotide sequence ID" value="NZ_BJVJ01000113.1"/>
</dbReference>
<gene>
    <name evidence="2" type="ORF">PSU4_57570</name>
</gene>
<dbReference type="OrthoDB" id="3350465at2"/>
<sequence length="438" mass="47534">MASDIVPIRLSLTAGDLVTLWAPQWREDGEEWEAFLGDDDHLFAFGEVAQLAAFVRTAEGHDLVDHPAWGVVPELSVAELTPEDTHVYDIVGVPEVMAQEPDTWTIGELAETVTMVTSLADVCGLEKVTAVLDSTPGFAMLQQGTLPFTGREGDRLWAKLVATVADRWDEVIDALDAVVTTPEVDEKALAAASVEAERLAEREAAAVATVRSAHPDASEDDEEERELEDDAVEDAVEEQVAEDEAEQEDGREPTFWESVGIDPIRIVLADVEYVTLRCYLGDDPVFLGSAGKIDVFTSERALARHLADADRSDDGNDLGAASTWDEVLDKASVGELEVTVDELNTYVLAGLADDIADGTLTVDPTQLDLAVELMIDIGDWAGDEVPREQLAESESLGWLVSFVIRPDPTRLAPSPPFDAEAAKFAALVERVRSRLRAV</sequence>
<protein>
    <recommendedName>
        <fullName evidence="4">Primosomal protein</fullName>
    </recommendedName>
</protein>
<reference evidence="2 3" key="1">
    <citation type="submission" date="2019-07" db="EMBL/GenBank/DDBJ databases">
        <title>Whole genome shotgun sequence of Pseudonocardia sulfidoxydans NBRC 16205.</title>
        <authorList>
            <person name="Hosoyama A."/>
            <person name="Uohara A."/>
            <person name="Ohji S."/>
            <person name="Ichikawa N."/>
        </authorList>
    </citation>
    <scope>NUCLEOTIDE SEQUENCE [LARGE SCALE GENOMIC DNA]</scope>
    <source>
        <strain evidence="2 3">NBRC 16205</strain>
    </source>
</reference>
<name>A0A511DRF2_9PSEU</name>
<proteinExistence type="predicted"/>
<accession>A0A511DRF2</accession>